<dbReference type="Pfam" id="PF00072">
    <property type="entry name" value="Response_reg"/>
    <property type="match status" value="1"/>
</dbReference>
<dbReference type="CDD" id="cd02883">
    <property type="entry name" value="NUDIX_Hydrolase"/>
    <property type="match status" value="1"/>
</dbReference>
<dbReference type="PROSITE" id="PS51462">
    <property type="entry name" value="NUDIX"/>
    <property type="match status" value="1"/>
</dbReference>
<proteinExistence type="predicted"/>
<dbReference type="AlphaFoldDB" id="A0A2G9ZLD9"/>
<evidence type="ECO:0008006" key="8">
    <source>
        <dbReference type="Google" id="ProtNLM"/>
    </source>
</evidence>
<evidence type="ECO:0000256" key="1">
    <source>
        <dbReference type="ARBA" id="ARBA00001946"/>
    </source>
</evidence>
<reference evidence="6 7" key="1">
    <citation type="submission" date="2017-09" db="EMBL/GenBank/DDBJ databases">
        <title>Depth-based differentiation of microbial function through sediment-hosted aquifers and enrichment of novel symbionts in the deep terrestrial subsurface.</title>
        <authorList>
            <person name="Probst A.J."/>
            <person name="Ladd B."/>
            <person name="Jarett J.K."/>
            <person name="Geller-Mcgrath D.E."/>
            <person name="Sieber C.M."/>
            <person name="Emerson J.B."/>
            <person name="Anantharaman K."/>
            <person name="Thomas B.C."/>
            <person name="Malmstrom R."/>
            <person name="Stieglmeier M."/>
            <person name="Klingl A."/>
            <person name="Woyke T."/>
            <person name="Ryan C.M."/>
            <person name="Banfield J.F."/>
        </authorList>
    </citation>
    <scope>NUCLEOTIDE SEQUENCE [LARGE SCALE GENOMIC DNA]</scope>
    <source>
        <strain evidence="6">CG23_combo_of_CG06-09_8_20_14_all_49_15</strain>
    </source>
</reference>
<protein>
    <recommendedName>
        <fullName evidence="8">Nudix hydrolase domain-containing protein</fullName>
    </recommendedName>
</protein>
<dbReference type="Proteomes" id="UP000230729">
    <property type="component" value="Unassembled WGS sequence"/>
</dbReference>
<feature type="domain" description="Nudix hydrolase" evidence="5">
    <location>
        <begin position="6"/>
        <end position="131"/>
    </location>
</feature>
<dbReference type="Gene3D" id="3.90.79.10">
    <property type="entry name" value="Nucleoside Triphosphate Pyrophosphohydrolase"/>
    <property type="match status" value="1"/>
</dbReference>
<feature type="domain" description="Response regulatory" evidence="4">
    <location>
        <begin position="198"/>
        <end position="308"/>
    </location>
</feature>
<evidence type="ECO:0000259" key="4">
    <source>
        <dbReference type="PROSITE" id="PS50110"/>
    </source>
</evidence>
<evidence type="ECO:0000259" key="5">
    <source>
        <dbReference type="PROSITE" id="PS51462"/>
    </source>
</evidence>
<dbReference type="SUPFAM" id="SSF52172">
    <property type="entry name" value="CheY-like"/>
    <property type="match status" value="1"/>
</dbReference>
<dbReference type="InterPro" id="IPR001789">
    <property type="entry name" value="Sig_transdc_resp-reg_receiver"/>
</dbReference>
<gene>
    <name evidence="6" type="ORF">COX22_01435</name>
</gene>
<dbReference type="InterPro" id="IPR015797">
    <property type="entry name" value="NUDIX_hydrolase-like_dom_sf"/>
</dbReference>
<keyword evidence="2" id="KW-0378">Hydrolase</keyword>
<evidence type="ECO:0000256" key="3">
    <source>
        <dbReference type="PROSITE-ProRule" id="PRU00169"/>
    </source>
</evidence>
<dbReference type="SMART" id="SM00448">
    <property type="entry name" value="REC"/>
    <property type="match status" value="1"/>
</dbReference>
<feature type="modified residue" description="4-aspartylphosphate" evidence="3">
    <location>
        <position position="250"/>
    </location>
</feature>
<dbReference type="GO" id="GO:0016787">
    <property type="term" value="F:hydrolase activity"/>
    <property type="evidence" value="ECO:0007669"/>
    <property type="project" value="UniProtKB-KW"/>
</dbReference>
<dbReference type="EMBL" id="PCSD01000029">
    <property type="protein sequence ID" value="PIP33993.1"/>
    <property type="molecule type" value="Genomic_DNA"/>
</dbReference>
<name>A0A2G9ZLD9_9BACT</name>
<sequence>MKKQPYLEHVVLLLLINLRGQVFLCRKRDEWILPGGHVENFDLDRMQAAQREIKEETELEGIFGQQLLFHYDEQVNSHLRLYDVYAAYYYGDKKPAPLIKEGIVEAAWFAPDEIKKLSHSELTKQALKHLEDNGRSFVSECLHHLQVIANLAQSQGLDHKGAKELMKNMEKTVKTIMGISRQNNCAALVPVQEKNKGAVMIVDDHQAVLSTLREAFISYGYAVYGFSDPLEALAWLKEEPNVRLKAVIADYQMAGLNGQEFLNQAAPLVKEFKKIIISGEDVNAEVKKEFRFFMKPFLPSIILKAVED</sequence>
<dbReference type="InterPro" id="IPR000086">
    <property type="entry name" value="NUDIX_hydrolase_dom"/>
</dbReference>
<dbReference type="Gene3D" id="3.40.50.2300">
    <property type="match status" value="1"/>
</dbReference>
<comment type="cofactor">
    <cofactor evidence="1">
        <name>Mg(2+)</name>
        <dbReference type="ChEBI" id="CHEBI:18420"/>
    </cofactor>
</comment>
<evidence type="ECO:0000256" key="2">
    <source>
        <dbReference type="ARBA" id="ARBA00022801"/>
    </source>
</evidence>
<dbReference type="GO" id="GO:0000160">
    <property type="term" value="P:phosphorelay signal transduction system"/>
    <property type="evidence" value="ECO:0007669"/>
    <property type="project" value="InterPro"/>
</dbReference>
<dbReference type="SUPFAM" id="SSF55811">
    <property type="entry name" value="Nudix"/>
    <property type="match status" value="1"/>
</dbReference>
<evidence type="ECO:0000313" key="7">
    <source>
        <dbReference type="Proteomes" id="UP000230729"/>
    </source>
</evidence>
<organism evidence="6 7">
    <name type="scientific">Candidatus Falkowbacteria bacterium CG23_combo_of_CG06-09_8_20_14_all_49_15</name>
    <dbReference type="NCBI Taxonomy" id="1974572"/>
    <lineage>
        <taxon>Bacteria</taxon>
        <taxon>Candidatus Falkowiibacteriota</taxon>
    </lineage>
</organism>
<dbReference type="PANTHER" id="PTHR43046">
    <property type="entry name" value="GDP-MANNOSE MANNOSYL HYDROLASE"/>
    <property type="match status" value="1"/>
</dbReference>
<evidence type="ECO:0000313" key="6">
    <source>
        <dbReference type="EMBL" id="PIP33993.1"/>
    </source>
</evidence>
<comment type="caution">
    <text evidence="6">The sequence shown here is derived from an EMBL/GenBank/DDBJ whole genome shotgun (WGS) entry which is preliminary data.</text>
</comment>
<dbReference type="Pfam" id="PF00293">
    <property type="entry name" value="NUDIX"/>
    <property type="match status" value="1"/>
</dbReference>
<dbReference type="PROSITE" id="PS50110">
    <property type="entry name" value="RESPONSE_REGULATORY"/>
    <property type="match status" value="1"/>
</dbReference>
<accession>A0A2G9ZLD9</accession>
<dbReference type="InterPro" id="IPR011006">
    <property type="entry name" value="CheY-like_superfamily"/>
</dbReference>
<dbReference type="PANTHER" id="PTHR43046:SF2">
    <property type="entry name" value="8-OXO-DGTP DIPHOSPHATASE-RELATED"/>
    <property type="match status" value="1"/>
</dbReference>
<keyword evidence="3" id="KW-0597">Phosphoprotein</keyword>